<evidence type="ECO:0000313" key="4">
    <source>
        <dbReference type="Proteomes" id="UP000830401"/>
    </source>
</evidence>
<keyword evidence="2" id="KW-0732">Signal</keyword>
<gene>
    <name evidence="3" type="ORF">MUN86_03500</name>
</gene>
<feature type="chain" id="PRO_5046879415" evidence="2">
    <location>
        <begin position="25"/>
        <end position="130"/>
    </location>
</feature>
<evidence type="ECO:0000256" key="2">
    <source>
        <dbReference type="SAM" id="SignalP"/>
    </source>
</evidence>
<proteinExistence type="predicted"/>
<feature type="signal peptide" evidence="2">
    <location>
        <begin position="1"/>
        <end position="24"/>
    </location>
</feature>
<accession>A0ABY4G7V4</accession>
<keyword evidence="4" id="KW-1185">Reference proteome</keyword>
<evidence type="ECO:0000256" key="1">
    <source>
        <dbReference type="SAM" id="MobiDB-lite"/>
    </source>
</evidence>
<sequence length="130" mass="13879">MPLFQYFSRSMVLLFCSSFLLVSACSDDKKEAQSVGDGSVTWTYNTSRYASTNFLSAIIKSTARLLITASSADLKNAVLLGLDSIGTKGMATVALRNGLPNTTRPHRKSVARSASRPEPCPTTASPASRA</sequence>
<name>A0ABY4G7V4_9BACT</name>
<dbReference type="RefSeq" id="WP_245121799.1">
    <property type="nucleotide sequence ID" value="NZ_CP095061.1"/>
</dbReference>
<organism evidence="3 4">
    <name type="scientific">Hymenobacter volaticus</name>
    <dbReference type="NCBI Taxonomy" id="2932254"/>
    <lineage>
        <taxon>Bacteria</taxon>
        <taxon>Pseudomonadati</taxon>
        <taxon>Bacteroidota</taxon>
        <taxon>Cytophagia</taxon>
        <taxon>Cytophagales</taxon>
        <taxon>Hymenobacteraceae</taxon>
        <taxon>Hymenobacter</taxon>
    </lineage>
</organism>
<dbReference type="EMBL" id="CP095061">
    <property type="protein sequence ID" value="UOQ66990.1"/>
    <property type="molecule type" value="Genomic_DNA"/>
</dbReference>
<evidence type="ECO:0000313" key="3">
    <source>
        <dbReference type="EMBL" id="UOQ66990.1"/>
    </source>
</evidence>
<reference evidence="3" key="1">
    <citation type="submission" date="2022-04" db="EMBL/GenBank/DDBJ databases">
        <title>Hymenobacter sp. isolated from the air.</title>
        <authorList>
            <person name="Won M."/>
            <person name="Lee C.-M."/>
            <person name="Woen H.-Y."/>
            <person name="Kwon S.-W."/>
        </authorList>
    </citation>
    <scope>NUCLEOTIDE SEQUENCE</scope>
    <source>
        <strain evidence="3">5420S-77</strain>
    </source>
</reference>
<dbReference type="Proteomes" id="UP000830401">
    <property type="component" value="Chromosome"/>
</dbReference>
<protein>
    <submittedName>
        <fullName evidence="3">Uncharacterized protein</fullName>
    </submittedName>
</protein>
<feature type="region of interest" description="Disordered" evidence="1">
    <location>
        <begin position="97"/>
        <end position="130"/>
    </location>
</feature>